<dbReference type="SMART" id="SM00388">
    <property type="entry name" value="HisKA"/>
    <property type="match status" value="1"/>
</dbReference>
<evidence type="ECO:0000256" key="9">
    <source>
        <dbReference type="ARBA" id="ARBA00022741"/>
    </source>
</evidence>
<dbReference type="PANTHER" id="PTHR44936">
    <property type="entry name" value="SENSOR PROTEIN CREC"/>
    <property type="match status" value="1"/>
</dbReference>
<comment type="subcellular location">
    <subcellularLocation>
        <location evidence="2">Cell inner membrane</location>
        <topology evidence="2">Multi-pass membrane protein</topology>
    </subcellularLocation>
</comment>
<evidence type="ECO:0000256" key="14">
    <source>
        <dbReference type="ARBA" id="ARBA00023136"/>
    </source>
</evidence>
<dbReference type="InterPro" id="IPR036097">
    <property type="entry name" value="HisK_dim/P_sf"/>
</dbReference>
<keyword evidence="13" id="KW-0902">Two-component regulatory system</keyword>
<keyword evidence="11" id="KW-0067">ATP-binding</keyword>
<comment type="catalytic activity">
    <reaction evidence="1">
        <text>ATP + protein L-histidine = ADP + protein N-phospho-L-histidine.</text>
        <dbReference type="EC" id="2.7.13.3"/>
    </reaction>
</comment>
<evidence type="ECO:0000256" key="6">
    <source>
        <dbReference type="ARBA" id="ARBA00022553"/>
    </source>
</evidence>
<keyword evidence="8" id="KW-0812">Transmembrane</keyword>
<keyword evidence="9" id="KW-0547">Nucleotide-binding</keyword>
<dbReference type="CDD" id="cd00082">
    <property type="entry name" value="HisKA"/>
    <property type="match status" value="1"/>
</dbReference>
<evidence type="ECO:0000256" key="5">
    <source>
        <dbReference type="ARBA" id="ARBA00022519"/>
    </source>
</evidence>
<protein>
    <recommendedName>
        <fullName evidence="3">histidine kinase</fullName>
        <ecNumber evidence="3">2.7.13.3</ecNumber>
    </recommendedName>
</protein>
<dbReference type="Gene3D" id="1.10.287.130">
    <property type="match status" value="1"/>
</dbReference>
<dbReference type="AlphaFoldDB" id="A0A829YHE6"/>
<evidence type="ECO:0000256" key="1">
    <source>
        <dbReference type="ARBA" id="ARBA00000085"/>
    </source>
</evidence>
<dbReference type="PRINTS" id="PR00344">
    <property type="entry name" value="BCTRLSENSOR"/>
</dbReference>
<organism evidence="17 18">
    <name type="scientific">Steroidobacter agaridevorans</name>
    <dbReference type="NCBI Taxonomy" id="2695856"/>
    <lineage>
        <taxon>Bacteria</taxon>
        <taxon>Pseudomonadati</taxon>
        <taxon>Pseudomonadota</taxon>
        <taxon>Gammaproteobacteria</taxon>
        <taxon>Steroidobacterales</taxon>
        <taxon>Steroidobacteraceae</taxon>
        <taxon>Steroidobacter</taxon>
    </lineage>
</organism>
<evidence type="ECO:0000256" key="8">
    <source>
        <dbReference type="ARBA" id="ARBA00022692"/>
    </source>
</evidence>
<dbReference type="GO" id="GO:0000155">
    <property type="term" value="F:phosphorelay sensor kinase activity"/>
    <property type="evidence" value="ECO:0007669"/>
    <property type="project" value="InterPro"/>
</dbReference>
<gene>
    <name evidence="17" type="ORF">GCM10011487_46740</name>
</gene>
<evidence type="ECO:0000256" key="13">
    <source>
        <dbReference type="ARBA" id="ARBA00023012"/>
    </source>
</evidence>
<evidence type="ECO:0000259" key="15">
    <source>
        <dbReference type="PROSITE" id="PS50109"/>
    </source>
</evidence>
<dbReference type="Pfam" id="PF00672">
    <property type="entry name" value="HAMP"/>
    <property type="match status" value="1"/>
</dbReference>
<evidence type="ECO:0000313" key="17">
    <source>
        <dbReference type="EMBL" id="GFE82674.1"/>
    </source>
</evidence>
<dbReference type="SUPFAM" id="SSF47384">
    <property type="entry name" value="Homodimeric domain of signal transducing histidine kinase"/>
    <property type="match status" value="1"/>
</dbReference>
<accession>A0A829YHE6</accession>
<dbReference type="PROSITE" id="PS50885">
    <property type="entry name" value="HAMP"/>
    <property type="match status" value="1"/>
</dbReference>
<dbReference type="PANTHER" id="PTHR44936:SF5">
    <property type="entry name" value="SENSOR HISTIDINE KINASE ENVZ"/>
    <property type="match status" value="1"/>
</dbReference>
<sequence length="444" mass="48553">MKVRRPAWMSRLVPRTMAARLYLILCAGLLVAHALSASLMLYERYLSARSMLWSNLEHDVSTAVALLDRLPEEQRADWLPRLERRTYRYILGAGEVNDQPLDEVGRGMTQMIVSSLGDRYPVTANSTSQDPYRFQAHTQLSDGSPLTIEVTPSVMPIAKWLPTVLGAQVVLLLACAWIAVRLVTRPLADLARAAESISPSGGGQYLKEGGPTEVAHAAAAFNAMQDRIARYLRERMQILASISHDLQTPITRMSLRAEALQDSNERSKLLEDLGEMQHLVREGVAYARSSHGATEPPVNVDLNAFLDSLVYDYQDMGKQVTLTGKVDEPVNTRPHALRRVIGNLLDNAIKYAGAGEIEIRRTEGGIAIGVLDRGPGIPEDQLEAALQPFYRLERSRSRETGGAGLGLAIAQQLAIAIGATLELSNRVGGGLQAMLLLPAKLPGL</sequence>
<keyword evidence="12" id="KW-1133">Transmembrane helix</keyword>
<evidence type="ECO:0000256" key="11">
    <source>
        <dbReference type="ARBA" id="ARBA00022840"/>
    </source>
</evidence>
<dbReference type="InterPro" id="IPR003660">
    <property type="entry name" value="HAMP_dom"/>
</dbReference>
<keyword evidence="7" id="KW-0808">Transferase</keyword>
<dbReference type="GO" id="GO:0005524">
    <property type="term" value="F:ATP binding"/>
    <property type="evidence" value="ECO:0007669"/>
    <property type="project" value="UniProtKB-KW"/>
</dbReference>
<dbReference type="InterPro" id="IPR004358">
    <property type="entry name" value="Sig_transdc_His_kin-like_C"/>
</dbReference>
<dbReference type="InterPro" id="IPR036890">
    <property type="entry name" value="HATPase_C_sf"/>
</dbReference>
<evidence type="ECO:0000256" key="7">
    <source>
        <dbReference type="ARBA" id="ARBA00022679"/>
    </source>
</evidence>
<keyword evidence="4" id="KW-1003">Cell membrane</keyword>
<evidence type="ECO:0000256" key="2">
    <source>
        <dbReference type="ARBA" id="ARBA00004429"/>
    </source>
</evidence>
<evidence type="ECO:0000256" key="12">
    <source>
        <dbReference type="ARBA" id="ARBA00022989"/>
    </source>
</evidence>
<dbReference type="InterPro" id="IPR003594">
    <property type="entry name" value="HATPase_dom"/>
</dbReference>
<feature type="domain" description="HAMP" evidence="16">
    <location>
        <begin position="181"/>
        <end position="233"/>
    </location>
</feature>
<evidence type="ECO:0000256" key="10">
    <source>
        <dbReference type="ARBA" id="ARBA00022777"/>
    </source>
</evidence>
<reference evidence="18" key="1">
    <citation type="submission" date="2020-01" db="EMBL/GenBank/DDBJ databases">
        <title>'Steroidobacter agaridevorans' sp. nov., agar-degrading bacteria isolated from rhizosphere soils.</title>
        <authorList>
            <person name="Ikenaga M."/>
            <person name="Kataoka M."/>
            <person name="Murouchi A."/>
            <person name="Katsuragi S."/>
            <person name="Sakai M."/>
        </authorList>
    </citation>
    <scope>NUCLEOTIDE SEQUENCE [LARGE SCALE GENOMIC DNA]</scope>
    <source>
        <strain evidence="18">YU21-B</strain>
    </source>
</reference>
<dbReference type="SMART" id="SM00387">
    <property type="entry name" value="HATPase_c"/>
    <property type="match status" value="1"/>
</dbReference>
<dbReference type="EC" id="2.7.13.3" evidence="3"/>
<dbReference type="SMART" id="SM00304">
    <property type="entry name" value="HAMP"/>
    <property type="match status" value="1"/>
</dbReference>
<name>A0A829YHE6_9GAMM</name>
<keyword evidence="14" id="KW-0472">Membrane</keyword>
<keyword evidence="18" id="KW-1185">Reference proteome</keyword>
<proteinExistence type="predicted"/>
<evidence type="ECO:0000313" key="18">
    <source>
        <dbReference type="Proteomes" id="UP000445000"/>
    </source>
</evidence>
<keyword evidence="6" id="KW-0597">Phosphoprotein</keyword>
<dbReference type="PROSITE" id="PS50109">
    <property type="entry name" value="HIS_KIN"/>
    <property type="match status" value="1"/>
</dbReference>
<comment type="caution">
    <text evidence="17">The sequence shown here is derived from an EMBL/GenBank/DDBJ whole genome shotgun (WGS) entry which is preliminary data.</text>
</comment>
<dbReference type="InterPro" id="IPR050980">
    <property type="entry name" value="2C_sensor_his_kinase"/>
</dbReference>
<dbReference type="Pfam" id="PF02518">
    <property type="entry name" value="HATPase_c"/>
    <property type="match status" value="1"/>
</dbReference>
<dbReference type="Gene3D" id="3.30.565.10">
    <property type="entry name" value="Histidine kinase-like ATPase, C-terminal domain"/>
    <property type="match status" value="1"/>
</dbReference>
<dbReference type="GO" id="GO:0005886">
    <property type="term" value="C:plasma membrane"/>
    <property type="evidence" value="ECO:0007669"/>
    <property type="project" value="UniProtKB-SubCell"/>
</dbReference>
<evidence type="ECO:0000259" key="16">
    <source>
        <dbReference type="PROSITE" id="PS50885"/>
    </source>
</evidence>
<dbReference type="InterPro" id="IPR003661">
    <property type="entry name" value="HisK_dim/P_dom"/>
</dbReference>
<keyword evidence="5" id="KW-0997">Cell inner membrane</keyword>
<dbReference type="InterPro" id="IPR005467">
    <property type="entry name" value="His_kinase_dom"/>
</dbReference>
<feature type="domain" description="Histidine kinase" evidence="15">
    <location>
        <begin position="241"/>
        <end position="441"/>
    </location>
</feature>
<evidence type="ECO:0000256" key="3">
    <source>
        <dbReference type="ARBA" id="ARBA00012438"/>
    </source>
</evidence>
<dbReference type="SUPFAM" id="SSF55874">
    <property type="entry name" value="ATPase domain of HSP90 chaperone/DNA topoisomerase II/histidine kinase"/>
    <property type="match status" value="1"/>
</dbReference>
<dbReference type="Pfam" id="PF00512">
    <property type="entry name" value="HisKA"/>
    <property type="match status" value="1"/>
</dbReference>
<evidence type="ECO:0000256" key="4">
    <source>
        <dbReference type="ARBA" id="ARBA00022475"/>
    </source>
</evidence>
<keyword evidence="10 17" id="KW-0418">Kinase</keyword>
<dbReference type="Proteomes" id="UP000445000">
    <property type="component" value="Unassembled WGS sequence"/>
</dbReference>
<dbReference type="EMBL" id="BLJN01000005">
    <property type="protein sequence ID" value="GFE82674.1"/>
    <property type="molecule type" value="Genomic_DNA"/>
</dbReference>